<proteinExistence type="predicted"/>
<dbReference type="EMBL" id="GBXM01088354">
    <property type="protein sequence ID" value="JAH20223.1"/>
    <property type="molecule type" value="Transcribed_RNA"/>
</dbReference>
<evidence type="ECO:0000313" key="1">
    <source>
        <dbReference type="EMBL" id="JAH20223.1"/>
    </source>
</evidence>
<name>A0A0E9QVV9_ANGAN</name>
<sequence>MMIFKSGLSGPITLATYICTEMVPVQNEVNQDSNH</sequence>
<protein>
    <submittedName>
        <fullName evidence="1">Uncharacterized protein</fullName>
    </submittedName>
</protein>
<reference evidence="1" key="1">
    <citation type="submission" date="2014-11" db="EMBL/GenBank/DDBJ databases">
        <authorList>
            <person name="Amaro Gonzalez C."/>
        </authorList>
    </citation>
    <scope>NUCLEOTIDE SEQUENCE</scope>
</reference>
<accession>A0A0E9QVV9</accession>
<organism evidence="1">
    <name type="scientific">Anguilla anguilla</name>
    <name type="common">European freshwater eel</name>
    <name type="synonym">Muraena anguilla</name>
    <dbReference type="NCBI Taxonomy" id="7936"/>
    <lineage>
        <taxon>Eukaryota</taxon>
        <taxon>Metazoa</taxon>
        <taxon>Chordata</taxon>
        <taxon>Craniata</taxon>
        <taxon>Vertebrata</taxon>
        <taxon>Euteleostomi</taxon>
        <taxon>Actinopterygii</taxon>
        <taxon>Neopterygii</taxon>
        <taxon>Teleostei</taxon>
        <taxon>Anguilliformes</taxon>
        <taxon>Anguillidae</taxon>
        <taxon>Anguilla</taxon>
    </lineage>
</organism>
<reference evidence="1" key="2">
    <citation type="journal article" date="2015" name="Fish Shellfish Immunol.">
        <title>Early steps in the European eel (Anguilla anguilla)-Vibrio vulnificus interaction in the gills: Role of the RtxA13 toxin.</title>
        <authorList>
            <person name="Callol A."/>
            <person name="Pajuelo D."/>
            <person name="Ebbesson L."/>
            <person name="Teles M."/>
            <person name="MacKenzie S."/>
            <person name="Amaro C."/>
        </authorList>
    </citation>
    <scope>NUCLEOTIDE SEQUENCE</scope>
</reference>
<dbReference type="AlphaFoldDB" id="A0A0E9QVV9"/>